<feature type="domain" description="Response regulatory" evidence="3">
    <location>
        <begin position="3"/>
        <end position="119"/>
    </location>
</feature>
<dbReference type="Gene3D" id="3.40.50.2300">
    <property type="match status" value="1"/>
</dbReference>
<organism evidence="4 5">
    <name type="scientific">Microvirga splendida</name>
    <dbReference type="NCBI Taxonomy" id="2795727"/>
    <lineage>
        <taxon>Bacteria</taxon>
        <taxon>Pseudomonadati</taxon>
        <taxon>Pseudomonadota</taxon>
        <taxon>Alphaproteobacteria</taxon>
        <taxon>Hyphomicrobiales</taxon>
        <taxon>Methylobacteriaceae</taxon>
        <taxon>Microvirga</taxon>
    </lineage>
</organism>
<dbReference type="SUPFAM" id="SSF52172">
    <property type="entry name" value="CheY-like"/>
    <property type="match status" value="1"/>
</dbReference>
<dbReference type="InterPro" id="IPR011006">
    <property type="entry name" value="CheY-like_superfamily"/>
</dbReference>
<dbReference type="SMART" id="SM00448">
    <property type="entry name" value="REC"/>
    <property type="match status" value="1"/>
</dbReference>
<name>A0ABS0XUX7_9HYPH</name>
<dbReference type="Proteomes" id="UP000620670">
    <property type="component" value="Unassembled WGS sequence"/>
</dbReference>
<sequence length="125" mass="13940">MTRILYVEDNEDNVYMLTQRLTRHGFSVSIASDGDQGIDMARREKPDLILMDLGLPSLDGWAAARQLKQMPETKDVPILALSAHTMPGDREKALNAGCDDYDAKPIDFERLLGKIDALVRKRGAP</sequence>
<protein>
    <submittedName>
        <fullName evidence="4">Response regulator</fullName>
    </submittedName>
</protein>
<dbReference type="RefSeq" id="WP_199045675.1">
    <property type="nucleotide sequence ID" value="NZ_JAELXT010000001.1"/>
</dbReference>
<dbReference type="InterPro" id="IPR001789">
    <property type="entry name" value="Sig_transdc_resp-reg_receiver"/>
</dbReference>
<evidence type="ECO:0000313" key="5">
    <source>
        <dbReference type="Proteomes" id="UP000620670"/>
    </source>
</evidence>
<evidence type="ECO:0000256" key="1">
    <source>
        <dbReference type="ARBA" id="ARBA00022553"/>
    </source>
</evidence>
<evidence type="ECO:0000256" key="2">
    <source>
        <dbReference type="PROSITE-ProRule" id="PRU00169"/>
    </source>
</evidence>
<proteinExistence type="predicted"/>
<keyword evidence="5" id="KW-1185">Reference proteome</keyword>
<accession>A0ABS0XUX7</accession>
<keyword evidence="1 2" id="KW-0597">Phosphoprotein</keyword>
<dbReference type="PANTHER" id="PTHR45339:SF3">
    <property type="entry name" value="HISTIDINE KINASE"/>
    <property type="match status" value="1"/>
</dbReference>
<comment type="caution">
    <text evidence="4">The sequence shown here is derived from an EMBL/GenBank/DDBJ whole genome shotgun (WGS) entry which is preliminary data.</text>
</comment>
<evidence type="ECO:0000259" key="3">
    <source>
        <dbReference type="PROSITE" id="PS50110"/>
    </source>
</evidence>
<dbReference type="Pfam" id="PF00072">
    <property type="entry name" value="Response_reg"/>
    <property type="match status" value="1"/>
</dbReference>
<dbReference type="EMBL" id="JAELXT010000001">
    <property type="protein sequence ID" value="MBJ6123852.1"/>
    <property type="molecule type" value="Genomic_DNA"/>
</dbReference>
<reference evidence="5" key="1">
    <citation type="submission" date="2020-12" db="EMBL/GenBank/DDBJ databases">
        <title>Hymenobacter sp.</title>
        <authorList>
            <person name="Kim M.K."/>
        </authorList>
    </citation>
    <scope>NUCLEOTIDE SEQUENCE [LARGE SCALE GENOMIC DNA]</scope>
    <source>
        <strain evidence="5">BT325</strain>
    </source>
</reference>
<dbReference type="PROSITE" id="PS50110">
    <property type="entry name" value="RESPONSE_REGULATORY"/>
    <property type="match status" value="1"/>
</dbReference>
<feature type="modified residue" description="4-aspartylphosphate" evidence="2">
    <location>
        <position position="52"/>
    </location>
</feature>
<evidence type="ECO:0000313" key="4">
    <source>
        <dbReference type="EMBL" id="MBJ6123852.1"/>
    </source>
</evidence>
<dbReference type="PANTHER" id="PTHR45339">
    <property type="entry name" value="HYBRID SIGNAL TRANSDUCTION HISTIDINE KINASE J"/>
    <property type="match status" value="1"/>
</dbReference>
<gene>
    <name evidence="4" type="ORF">JAO75_00395</name>
</gene>